<keyword evidence="4" id="KW-0186">Copper</keyword>
<dbReference type="AlphaFoldDB" id="A0A151ZD15"/>
<keyword evidence="1 4" id="KW-0812">Transmembrane</keyword>
<keyword evidence="4" id="KW-0187">Copper transport</keyword>
<dbReference type="InterPro" id="IPR007274">
    <property type="entry name" value="Cop_transporter"/>
</dbReference>
<proteinExistence type="inferred from homology"/>
<evidence type="ECO:0000256" key="1">
    <source>
        <dbReference type="ARBA" id="ARBA00022692"/>
    </source>
</evidence>
<name>A0A151ZD15_TIELA</name>
<comment type="similarity">
    <text evidence="4">Belongs to the copper transporter (Ctr) (TC 1.A.56) family. SLC31A subfamily.</text>
</comment>
<dbReference type="GO" id="GO:0005375">
    <property type="term" value="F:copper ion transmembrane transporter activity"/>
    <property type="evidence" value="ECO:0007669"/>
    <property type="project" value="UniProtKB-UniRule"/>
</dbReference>
<dbReference type="OrthoDB" id="161814at2759"/>
<feature type="transmembrane region" description="Helical" evidence="4">
    <location>
        <begin position="40"/>
        <end position="60"/>
    </location>
</feature>
<dbReference type="EMBL" id="LODT01000034">
    <property type="protein sequence ID" value="KYQ91815.1"/>
    <property type="molecule type" value="Genomic_DNA"/>
</dbReference>
<dbReference type="PANTHER" id="PTHR12483:SF115">
    <property type="entry name" value="COPPER TRANSPORT PROTEIN"/>
    <property type="match status" value="1"/>
</dbReference>
<keyword evidence="2 4" id="KW-1133">Transmembrane helix</keyword>
<keyword evidence="4" id="KW-0813">Transport</keyword>
<sequence>MFSEYWTTYRASLNQKDDEELPLLDRSPKNLMKRFFASHIWKSMAHMFGYAISYLIMLIFMTYNGGLAIAILLGFGLGHFLFARDRIKKSPVEEICH</sequence>
<feature type="transmembrane region" description="Helical" evidence="4">
    <location>
        <begin position="66"/>
        <end position="83"/>
    </location>
</feature>
<dbReference type="Proteomes" id="UP000076078">
    <property type="component" value="Unassembled WGS sequence"/>
</dbReference>
<dbReference type="GO" id="GO:0016020">
    <property type="term" value="C:membrane"/>
    <property type="evidence" value="ECO:0007669"/>
    <property type="project" value="UniProtKB-SubCell"/>
</dbReference>
<keyword evidence="3 4" id="KW-0472">Membrane</keyword>
<protein>
    <recommendedName>
        <fullName evidence="4">Copper transport protein</fullName>
    </recommendedName>
</protein>
<reference evidence="5 6" key="1">
    <citation type="submission" date="2015-12" db="EMBL/GenBank/DDBJ databases">
        <title>Dictyostelia acquired genes for synthesis and detection of signals that induce cell-type specialization by lateral gene transfer from prokaryotes.</title>
        <authorList>
            <person name="Gloeckner G."/>
            <person name="Schaap P."/>
        </authorList>
    </citation>
    <scope>NUCLEOTIDE SEQUENCE [LARGE SCALE GENOMIC DNA]</scope>
    <source>
        <strain evidence="5 6">TK</strain>
    </source>
</reference>
<dbReference type="PANTHER" id="PTHR12483">
    <property type="entry name" value="SOLUTE CARRIER FAMILY 31 COPPER TRANSPORTERS"/>
    <property type="match status" value="1"/>
</dbReference>
<evidence type="ECO:0000313" key="5">
    <source>
        <dbReference type="EMBL" id="KYQ91815.1"/>
    </source>
</evidence>
<dbReference type="InParanoid" id="A0A151ZD15"/>
<dbReference type="Pfam" id="PF04145">
    <property type="entry name" value="Ctr"/>
    <property type="match status" value="1"/>
</dbReference>
<evidence type="ECO:0000256" key="4">
    <source>
        <dbReference type="RuleBase" id="RU367022"/>
    </source>
</evidence>
<dbReference type="FunCoup" id="A0A151ZD15">
    <property type="interactions" value="29"/>
</dbReference>
<accession>A0A151ZD15</accession>
<organism evidence="5 6">
    <name type="scientific">Tieghemostelium lacteum</name>
    <name type="common">Slime mold</name>
    <name type="synonym">Dictyostelium lacteum</name>
    <dbReference type="NCBI Taxonomy" id="361077"/>
    <lineage>
        <taxon>Eukaryota</taxon>
        <taxon>Amoebozoa</taxon>
        <taxon>Evosea</taxon>
        <taxon>Eumycetozoa</taxon>
        <taxon>Dictyostelia</taxon>
        <taxon>Dictyosteliales</taxon>
        <taxon>Raperosteliaceae</taxon>
        <taxon>Tieghemostelium</taxon>
    </lineage>
</organism>
<evidence type="ECO:0000256" key="3">
    <source>
        <dbReference type="ARBA" id="ARBA00023136"/>
    </source>
</evidence>
<evidence type="ECO:0000256" key="2">
    <source>
        <dbReference type="ARBA" id="ARBA00022989"/>
    </source>
</evidence>
<keyword evidence="4" id="KW-0406">Ion transport</keyword>
<keyword evidence="6" id="KW-1185">Reference proteome</keyword>
<comment type="subcellular location">
    <subcellularLocation>
        <location evidence="4">Membrane</location>
        <topology evidence="4">Multi-pass membrane protein</topology>
    </subcellularLocation>
</comment>
<comment type="caution">
    <text evidence="5">The sequence shown here is derived from an EMBL/GenBank/DDBJ whole genome shotgun (WGS) entry which is preliminary data.</text>
</comment>
<evidence type="ECO:0000313" key="6">
    <source>
        <dbReference type="Proteomes" id="UP000076078"/>
    </source>
</evidence>
<gene>
    <name evidence="5" type="ORF">DLAC_07610</name>
</gene>